<dbReference type="OrthoDB" id="2679089at2759"/>
<proteinExistence type="predicted"/>
<gene>
    <name evidence="1" type="ORF">F5147DRAFT_689517</name>
</gene>
<dbReference type="AlphaFoldDB" id="A0A9P7F8Y6"/>
<organism evidence="1 2">
    <name type="scientific">Suillus discolor</name>
    <dbReference type="NCBI Taxonomy" id="1912936"/>
    <lineage>
        <taxon>Eukaryota</taxon>
        <taxon>Fungi</taxon>
        <taxon>Dikarya</taxon>
        <taxon>Basidiomycota</taxon>
        <taxon>Agaricomycotina</taxon>
        <taxon>Agaricomycetes</taxon>
        <taxon>Agaricomycetidae</taxon>
        <taxon>Boletales</taxon>
        <taxon>Suillineae</taxon>
        <taxon>Suillaceae</taxon>
        <taxon>Suillus</taxon>
    </lineage>
</organism>
<reference evidence="1" key="1">
    <citation type="journal article" date="2020" name="New Phytol.">
        <title>Comparative genomics reveals dynamic genome evolution in host specialist ectomycorrhizal fungi.</title>
        <authorList>
            <person name="Lofgren L.A."/>
            <person name="Nguyen N.H."/>
            <person name="Vilgalys R."/>
            <person name="Ruytinx J."/>
            <person name="Liao H.L."/>
            <person name="Branco S."/>
            <person name="Kuo A."/>
            <person name="LaButti K."/>
            <person name="Lipzen A."/>
            <person name="Andreopoulos W."/>
            <person name="Pangilinan J."/>
            <person name="Riley R."/>
            <person name="Hundley H."/>
            <person name="Na H."/>
            <person name="Barry K."/>
            <person name="Grigoriev I.V."/>
            <person name="Stajich J.E."/>
            <person name="Kennedy P.G."/>
        </authorList>
    </citation>
    <scope>NUCLEOTIDE SEQUENCE</scope>
    <source>
        <strain evidence="1">FC423</strain>
    </source>
</reference>
<evidence type="ECO:0000313" key="1">
    <source>
        <dbReference type="EMBL" id="KAG2110655.1"/>
    </source>
</evidence>
<dbReference type="RefSeq" id="XP_041294245.1">
    <property type="nucleotide sequence ID" value="XM_041436971.1"/>
</dbReference>
<comment type="caution">
    <text evidence="1">The sequence shown here is derived from an EMBL/GenBank/DDBJ whole genome shotgun (WGS) entry which is preliminary data.</text>
</comment>
<accession>A0A9P7F8Y6</accession>
<name>A0A9P7F8Y6_9AGAM</name>
<keyword evidence="2" id="KW-1185">Reference proteome</keyword>
<feature type="non-terminal residue" evidence="1">
    <location>
        <position position="1"/>
    </location>
</feature>
<dbReference type="GeneID" id="64699230"/>
<dbReference type="EMBL" id="JABBWM010000020">
    <property type="protein sequence ID" value="KAG2110655.1"/>
    <property type="molecule type" value="Genomic_DNA"/>
</dbReference>
<sequence>ILLVRPWSRHLLGLHDPTSDTQSVDTWSVSESSLHDSLPAQTRPEYLDSHSGALRLIVRLGQPFSAFLLARQRDGEFKRIASNHDIIAQVKDMASISYLMDIRTLEVL</sequence>
<dbReference type="Proteomes" id="UP000823399">
    <property type="component" value="Unassembled WGS sequence"/>
</dbReference>
<protein>
    <submittedName>
        <fullName evidence="1">Uncharacterized protein</fullName>
    </submittedName>
</protein>
<evidence type="ECO:0000313" key="2">
    <source>
        <dbReference type="Proteomes" id="UP000823399"/>
    </source>
</evidence>